<name>A0AC61R5U6_9FIRM</name>
<organism evidence="1 2">
    <name type="scientific">Dubosiella muris</name>
    <dbReference type="NCBI Taxonomy" id="3038133"/>
    <lineage>
        <taxon>Bacteria</taxon>
        <taxon>Bacillati</taxon>
        <taxon>Bacillota</taxon>
        <taxon>Erysipelotrichia</taxon>
        <taxon>Erysipelotrichales</taxon>
        <taxon>Erysipelotrichaceae</taxon>
        <taxon>Dubosiella</taxon>
    </lineage>
</organism>
<comment type="caution">
    <text evidence="1">The sequence shown here is derived from an EMBL/GenBank/DDBJ whole genome shotgun (WGS) entry which is preliminary data.</text>
</comment>
<keyword evidence="2" id="KW-1185">Reference proteome</keyword>
<dbReference type="Proteomes" id="UP000308836">
    <property type="component" value="Unassembled WGS sequence"/>
</dbReference>
<accession>A0AC61R5U6</accession>
<reference evidence="1" key="1">
    <citation type="submission" date="2019-04" db="EMBL/GenBank/DDBJ databases">
        <title>Microbes associate with the intestines of laboratory mice.</title>
        <authorList>
            <person name="Navarre W."/>
            <person name="Wong E."/>
            <person name="Huang K."/>
            <person name="Tropini C."/>
            <person name="Ng K."/>
            <person name="Yu B."/>
        </authorList>
    </citation>
    <scope>NUCLEOTIDE SEQUENCE</scope>
    <source>
        <strain evidence="1">NM09_H32</strain>
    </source>
</reference>
<proteinExistence type="predicted"/>
<evidence type="ECO:0000313" key="1">
    <source>
        <dbReference type="EMBL" id="TGY65340.1"/>
    </source>
</evidence>
<evidence type="ECO:0000313" key="2">
    <source>
        <dbReference type="Proteomes" id="UP000308836"/>
    </source>
</evidence>
<protein>
    <submittedName>
        <fullName evidence="1">Branched-chain amino acid ABC transporter permease</fullName>
    </submittedName>
</protein>
<dbReference type="EMBL" id="SRYG01000019">
    <property type="protein sequence ID" value="TGY65340.1"/>
    <property type="molecule type" value="Genomic_DNA"/>
</dbReference>
<sequence length="269" mass="28832">MRDGKGQFRQGLKDGVPVALGYFSVSIAFGMMGVLLGRPVGETVLVSLTNLTSAGQFAGVRLLAAGGTLVELFLTTLIINARYFLMALSVSQKLDPKVTWKEKLLIAFGITDEIFAVSMGHKGALTFWYMMGLIALPVLGWTLGTYTGAVASSVLPDSVTSAFGIALYGMFIAIVVPAAKDHKNVFWAVALSILASCVLFYAPWFSFLSDGWSVIVVTVGISALMAFIAPIDEQERMDEDGDCGFDGDGPDDVCHSGESVFDFSQEDHE</sequence>
<gene>
    <name evidence="1" type="ORF">E5336_09275</name>
</gene>